<keyword evidence="1" id="KW-0732">Signal</keyword>
<dbReference type="Proteomes" id="UP000021053">
    <property type="component" value="Unassembled WGS sequence"/>
</dbReference>
<evidence type="ECO:0000256" key="1">
    <source>
        <dbReference type="SAM" id="SignalP"/>
    </source>
</evidence>
<gene>
    <name evidence="2" type="ORF">CryarDRAFT_1139</name>
</gene>
<dbReference type="Gene3D" id="3.40.190.10">
    <property type="entry name" value="Periplasmic binding protein-like II"/>
    <property type="match status" value="1"/>
</dbReference>
<name>A0A010ZN07_9ACTN</name>
<dbReference type="OrthoDB" id="366726at2"/>
<protein>
    <submittedName>
        <fullName evidence="2">Carbohydrate ABC transporter substrate-binding protein, CUT1 family</fullName>
    </submittedName>
</protein>
<dbReference type="PANTHER" id="PTHR43649">
    <property type="entry name" value="ARABINOSE-BINDING PROTEIN-RELATED"/>
    <property type="match status" value="1"/>
</dbReference>
<evidence type="ECO:0000313" key="3">
    <source>
        <dbReference type="Proteomes" id="UP000021053"/>
    </source>
</evidence>
<sequence>MGATGRTRWIARLAGATALALGLAACSGGTGASDADNSGGGDSAKEIKVVIAEYSKDHTATFWNAFKKTYEDKTGVKLNLQIISWNDIDQQASTMVQNGNPPDILNLNAYASYAKDNLLYNSDEVLTDSVKSDMIDAFVKSGTYNGKFYGMPDLSSARALFYNKDLFAKAGIAAPPKTWAEFVTDAKKVQALGGGNIGYAQPLGPEEAQAEYSIWLFNNGGDWKSDGKWTINSAKNVETLQFLKDLSVKDKVTQNNPGKTNRTDGAFPLFTSGKAGMIVGFGPLQGDLDSKYKNVKYGIAPMPTKDGSAPQTYGVTDYLMSFKKSGNQDAVKKFYELYYAKDQVNTWIKSEGFLPVTKSGLEEFSSEASLKVYLDTLPNIHLTPTDDPAWDKIKLAVQQNLGTAVSPSGDPKAVLDDLQKTAENGG</sequence>
<dbReference type="EMBL" id="JFBT01000001">
    <property type="protein sequence ID" value="EXG80074.1"/>
    <property type="molecule type" value="Genomic_DNA"/>
</dbReference>
<dbReference type="HOGENOM" id="CLU_031285_10_1_11"/>
<dbReference type="Pfam" id="PF01547">
    <property type="entry name" value="SBP_bac_1"/>
    <property type="match status" value="1"/>
</dbReference>
<dbReference type="PANTHER" id="PTHR43649:SF30">
    <property type="entry name" value="ABC TRANSPORTER SUBSTRATE-BINDING PROTEIN"/>
    <property type="match status" value="1"/>
</dbReference>
<dbReference type="RefSeq" id="WP_035848858.1">
    <property type="nucleotide sequence ID" value="NZ_KK073874.1"/>
</dbReference>
<comment type="caution">
    <text evidence="2">The sequence shown here is derived from an EMBL/GenBank/DDBJ whole genome shotgun (WGS) entry which is preliminary data.</text>
</comment>
<accession>A0A010ZN07</accession>
<dbReference type="SUPFAM" id="SSF53850">
    <property type="entry name" value="Periplasmic binding protein-like II"/>
    <property type="match status" value="1"/>
</dbReference>
<dbReference type="PROSITE" id="PS51257">
    <property type="entry name" value="PROKAR_LIPOPROTEIN"/>
    <property type="match status" value="1"/>
</dbReference>
<evidence type="ECO:0000313" key="2">
    <source>
        <dbReference type="EMBL" id="EXG80074.1"/>
    </source>
</evidence>
<feature type="signal peptide" evidence="1">
    <location>
        <begin position="1"/>
        <end position="32"/>
    </location>
</feature>
<dbReference type="AlphaFoldDB" id="A0A010ZN07"/>
<keyword evidence="3" id="KW-1185">Reference proteome</keyword>
<dbReference type="InterPro" id="IPR006059">
    <property type="entry name" value="SBP"/>
</dbReference>
<proteinExistence type="predicted"/>
<dbReference type="InterPro" id="IPR050490">
    <property type="entry name" value="Bact_solute-bd_prot1"/>
</dbReference>
<organism evidence="2 3">
    <name type="scientific">Cryptosporangium arvum DSM 44712</name>
    <dbReference type="NCBI Taxonomy" id="927661"/>
    <lineage>
        <taxon>Bacteria</taxon>
        <taxon>Bacillati</taxon>
        <taxon>Actinomycetota</taxon>
        <taxon>Actinomycetes</taxon>
        <taxon>Cryptosporangiales</taxon>
        <taxon>Cryptosporangiaceae</taxon>
        <taxon>Cryptosporangium</taxon>
    </lineage>
</organism>
<reference evidence="2 3" key="1">
    <citation type="submission" date="2013-07" db="EMBL/GenBank/DDBJ databases">
        <authorList>
            <consortium name="DOE Joint Genome Institute"/>
            <person name="Eisen J."/>
            <person name="Huntemann M."/>
            <person name="Han J."/>
            <person name="Chen A."/>
            <person name="Kyrpides N."/>
            <person name="Mavromatis K."/>
            <person name="Markowitz V."/>
            <person name="Palaniappan K."/>
            <person name="Ivanova N."/>
            <person name="Schaumberg A."/>
            <person name="Pati A."/>
            <person name="Liolios K."/>
            <person name="Nordberg H.P."/>
            <person name="Cantor M.N."/>
            <person name="Hua S.X."/>
            <person name="Woyke T."/>
        </authorList>
    </citation>
    <scope>NUCLEOTIDE SEQUENCE [LARGE SCALE GENOMIC DNA]</scope>
    <source>
        <strain evidence="2 3">DSM 44712</strain>
    </source>
</reference>
<feature type="chain" id="PRO_5039696147" evidence="1">
    <location>
        <begin position="33"/>
        <end position="426"/>
    </location>
</feature>